<protein>
    <submittedName>
        <fullName evidence="2">Choline dehydrogenase</fullName>
    </submittedName>
</protein>
<dbReference type="EMBL" id="CCSD01000058">
    <property type="protein sequence ID" value="CDZ89351.1"/>
    <property type="molecule type" value="Genomic_DNA"/>
</dbReference>
<feature type="region of interest" description="Disordered" evidence="1">
    <location>
        <begin position="1"/>
        <end position="31"/>
    </location>
</feature>
<gene>
    <name evidence="2" type="ORF">RHRU231_470199</name>
</gene>
<sequence>MNRPCHHPRPGTADGAPPESEDSGGAPSDAGLLELGEHRALGDGGARLDRQARDDTGLVRVDRVLHLHGLEHHDQVALGDLLALGDRDLDDGALHRRGDRVTGGLAAVGAAALARLRLLAQRPAGRSATGAEGELTGQRHLDATAADLDDDVLPRQGLVLVLGRGRTAGVRLDGVLPLGFDPLGVDVELLAVPDERGVLDDVPVERDHGGQAVDLELGQGAAGALERLLPGLARDDQLGEHRVELPADDVALHHAGVDAHTRARGLAVHADRAGGRQEAAAGVLAVDAELERVPARGRVLGDLELLAVGDAELLAHQVDARGLLGDRVLDLQAGVDLEEGDGVALDQVLDRAGAVVAGLAADGLGGLVDAAALLVGQERRGGLLDELLEAALQRAVAGAGDDDVAVLVGDDLRLDVAGLVEVLLDEALAAAEGGDGLAGRGLEQLGDLLDGVRDLHAAAATAEGRLDRDRHAVLLRELHDLVGIGDGVLGARGHRGLGALGDVPCGDLVTEVADGLRGGADPDQAGVDHGLGEVGVLGQEAVAGVDRVGAGLAGGVEDLVEHQVGLGGGLATERECLVGELHELGVGVGFCVDGHAPVTGVLGGSDDPHSDLAAVGDEHLRDVRAGMTGHGASC</sequence>
<dbReference type="AntiFam" id="ANF00133">
    <property type="entry name" value="Shadow ORF (opposite mccA)"/>
</dbReference>
<name>A0A098BNN2_9NOCA</name>
<accession>A0A098BNN2</accession>
<evidence type="ECO:0000313" key="3">
    <source>
        <dbReference type="Proteomes" id="UP000042997"/>
    </source>
</evidence>
<organism evidence="2 3">
    <name type="scientific">Rhodococcus ruber</name>
    <dbReference type="NCBI Taxonomy" id="1830"/>
    <lineage>
        <taxon>Bacteria</taxon>
        <taxon>Bacillati</taxon>
        <taxon>Actinomycetota</taxon>
        <taxon>Actinomycetes</taxon>
        <taxon>Mycobacteriales</taxon>
        <taxon>Nocardiaceae</taxon>
        <taxon>Rhodococcus</taxon>
    </lineage>
</organism>
<evidence type="ECO:0000313" key="2">
    <source>
        <dbReference type="EMBL" id="CDZ89351.1"/>
    </source>
</evidence>
<dbReference type="AlphaFoldDB" id="A0A098BNN2"/>
<proteinExistence type="predicted"/>
<reference evidence="2 3" key="1">
    <citation type="journal article" date="2014" name="Genome Announc.">
        <title>Draft Genome Sequence of Propane- and Butane-Oxidizing Actinobacterium Rhodococcus ruber IEGM 231.</title>
        <authorList>
            <person name="Ivshina I.B."/>
            <person name="Kuyukina M.S."/>
            <person name="Krivoruchko A.V."/>
            <person name="Barbe V."/>
            <person name="Fischer C."/>
        </authorList>
    </citation>
    <scope>NUCLEOTIDE SEQUENCE [LARGE SCALE GENOMIC DNA]</scope>
</reference>
<evidence type="ECO:0000256" key="1">
    <source>
        <dbReference type="SAM" id="MobiDB-lite"/>
    </source>
</evidence>
<dbReference type="Proteomes" id="UP000042997">
    <property type="component" value="Unassembled WGS sequence"/>
</dbReference>